<sequence>MNRNNADAEFAFKMGLGEAFYHGVNVLLEKNAIITDQDNTVKKWKGEASSCKSQLVEVQKKLDAVQAMKDEVEKVQAALNKLSVESKIMGEALKSENAKMKKELTELKASTQKELSDA</sequence>
<keyword evidence="1" id="KW-0175">Coiled coil</keyword>
<dbReference type="Proteomes" id="UP001237642">
    <property type="component" value="Unassembled WGS sequence"/>
</dbReference>
<evidence type="ECO:0000313" key="3">
    <source>
        <dbReference type="Proteomes" id="UP001237642"/>
    </source>
</evidence>
<protein>
    <submittedName>
        <fullName evidence="2">Uncharacterized protein</fullName>
    </submittedName>
</protein>
<accession>A0AAD8J308</accession>
<gene>
    <name evidence="2" type="ORF">POM88_014063</name>
</gene>
<reference evidence="2" key="2">
    <citation type="submission" date="2023-05" db="EMBL/GenBank/DDBJ databases">
        <authorList>
            <person name="Schelkunov M.I."/>
        </authorList>
    </citation>
    <scope>NUCLEOTIDE SEQUENCE</scope>
    <source>
        <strain evidence="2">Hsosn_3</strain>
        <tissue evidence="2">Leaf</tissue>
    </source>
</reference>
<proteinExistence type="predicted"/>
<evidence type="ECO:0000313" key="2">
    <source>
        <dbReference type="EMBL" id="KAK1395007.1"/>
    </source>
</evidence>
<organism evidence="2 3">
    <name type="scientific">Heracleum sosnowskyi</name>
    <dbReference type="NCBI Taxonomy" id="360622"/>
    <lineage>
        <taxon>Eukaryota</taxon>
        <taxon>Viridiplantae</taxon>
        <taxon>Streptophyta</taxon>
        <taxon>Embryophyta</taxon>
        <taxon>Tracheophyta</taxon>
        <taxon>Spermatophyta</taxon>
        <taxon>Magnoliopsida</taxon>
        <taxon>eudicotyledons</taxon>
        <taxon>Gunneridae</taxon>
        <taxon>Pentapetalae</taxon>
        <taxon>asterids</taxon>
        <taxon>campanulids</taxon>
        <taxon>Apiales</taxon>
        <taxon>Apiaceae</taxon>
        <taxon>Apioideae</taxon>
        <taxon>apioid superclade</taxon>
        <taxon>Tordylieae</taxon>
        <taxon>Tordyliinae</taxon>
        <taxon>Heracleum</taxon>
    </lineage>
</organism>
<feature type="coiled-coil region" evidence="1">
    <location>
        <begin position="55"/>
        <end position="110"/>
    </location>
</feature>
<dbReference type="EMBL" id="JAUIZM010000003">
    <property type="protein sequence ID" value="KAK1395007.1"/>
    <property type="molecule type" value="Genomic_DNA"/>
</dbReference>
<keyword evidence="3" id="KW-1185">Reference proteome</keyword>
<reference evidence="2" key="1">
    <citation type="submission" date="2023-02" db="EMBL/GenBank/DDBJ databases">
        <title>Genome of toxic invasive species Heracleum sosnowskyi carries increased number of genes despite the absence of recent whole-genome duplications.</title>
        <authorList>
            <person name="Schelkunov M."/>
            <person name="Shtratnikova V."/>
            <person name="Makarenko M."/>
            <person name="Klepikova A."/>
            <person name="Omelchenko D."/>
            <person name="Novikova G."/>
            <person name="Obukhova E."/>
            <person name="Bogdanov V."/>
            <person name="Penin A."/>
            <person name="Logacheva M."/>
        </authorList>
    </citation>
    <scope>NUCLEOTIDE SEQUENCE</scope>
    <source>
        <strain evidence="2">Hsosn_3</strain>
        <tissue evidence="2">Leaf</tissue>
    </source>
</reference>
<evidence type="ECO:0000256" key="1">
    <source>
        <dbReference type="SAM" id="Coils"/>
    </source>
</evidence>
<comment type="caution">
    <text evidence="2">The sequence shown here is derived from an EMBL/GenBank/DDBJ whole genome shotgun (WGS) entry which is preliminary data.</text>
</comment>
<name>A0AAD8J308_9APIA</name>
<dbReference type="AlphaFoldDB" id="A0AAD8J308"/>